<dbReference type="Proteomes" id="UP001153332">
    <property type="component" value="Unassembled WGS sequence"/>
</dbReference>
<name>A0ACC2JWA8_9PEZI</name>
<comment type="caution">
    <text evidence="1">The sequence shown here is derived from an EMBL/GenBank/DDBJ whole genome shotgun (WGS) entry which is preliminary data.</text>
</comment>
<evidence type="ECO:0000313" key="2">
    <source>
        <dbReference type="Proteomes" id="UP001153332"/>
    </source>
</evidence>
<evidence type="ECO:0000313" key="1">
    <source>
        <dbReference type="EMBL" id="KAJ8131810.1"/>
    </source>
</evidence>
<gene>
    <name evidence="1" type="ORF">O1611_g1811</name>
</gene>
<sequence>MKLSLTVPSATDLIIPVMGMTGVGKSSLVTRLADREAGIGHGLVSFTTDIRVYRVQNTGHTIYLIDTPGFDDTYRTNVEIFKELAFMLSQLYLSGARLGGILYLHRITDNRVTRSAVRGFNTLKQMCGPAAARFVTLVTTMWDCIPPSGELQAIALRREQELRETDIFWGSMFRNGSGMVRWPADTNSPLDFVHALADLAVQDGPVILQIQREIVDWKCAIEDTTAGRELIKEYAESSRISLQELRKLKVEFTKAEISRDFEASLAIEMQKRSLEARMREEEAAEKSLRVSVEALFQAKKEAYMKLYTEDQNEEREIGQEIETDSRKCQRMRNDMRHNTELYDSETRTYRDRRAKTTALVDRQQLDQIQRHMEQQYQQLQSEVNDKLKAMMTKVERGKKRRALKRNALPILGILAGVVTIAAGAATAQIPVVTVGISVFAAAMSKLKAARRKKKDEEEGWDIQEGL</sequence>
<organism evidence="1 2">
    <name type="scientific">Lasiodiplodia mahajangana</name>
    <dbReference type="NCBI Taxonomy" id="1108764"/>
    <lineage>
        <taxon>Eukaryota</taxon>
        <taxon>Fungi</taxon>
        <taxon>Dikarya</taxon>
        <taxon>Ascomycota</taxon>
        <taxon>Pezizomycotina</taxon>
        <taxon>Dothideomycetes</taxon>
        <taxon>Dothideomycetes incertae sedis</taxon>
        <taxon>Botryosphaeriales</taxon>
        <taxon>Botryosphaeriaceae</taxon>
        <taxon>Lasiodiplodia</taxon>
    </lineage>
</organism>
<protein>
    <submittedName>
        <fullName evidence="1">Uncharacterized protein</fullName>
    </submittedName>
</protein>
<accession>A0ACC2JWA8</accession>
<proteinExistence type="predicted"/>
<dbReference type="EMBL" id="JAPUUL010000224">
    <property type="protein sequence ID" value="KAJ8131810.1"/>
    <property type="molecule type" value="Genomic_DNA"/>
</dbReference>
<reference evidence="1" key="1">
    <citation type="submission" date="2022-12" db="EMBL/GenBank/DDBJ databases">
        <title>Genome Sequence of Lasiodiplodia mahajangana.</title>
        <authorList>
            <person name="Buettner E."/>
        </authorList>
    </citation>
    <scope>NUCLEOTIDE SEQUENCE</scope>
    <source>
        <strain evidence="1">VT137</strain>
    </source>
</reference>
<keyword evidence="2" id="KW-1185">Reference proteome</keyword>